<name>A0AB38YBF5_9GAMM</name>
<dbReference type="GO" id="GO:0160136">
    <property type="term" value="F:16S rRNA pseudouridine(516) synthase activity"/>
    <property type="evidence" value="ECO:0007669"/>
    <property type="project" value="UniProtKB-EC"/>
</dbReference>
<comment type="function">
    <text evidence="5">Responsible for synthesis of pseudouridine from uracil-516 in 16S ribosomal RNA.</text>
</comment>
<dbReference type="PANTHER" id="PTHR47683:SF4">
    <property type="entry name" value="PSEUDOURIDINE SYNTHASE"/>
    <property type="match status" value="1"/>
</dbReference>
<feature type="domain" description="Pseudouridine synthase RsuA/RluA-like" evidence="8">
    <location>
        <begin position="74"/>
        <end position="202"/>
    </location>
</feature>
<keyword evidence="3 7" id="KW-0413">Isomerase</keyword>
<dbReference type="AlphaFoldDB" id="A0AB38YBF5"/>
<dbReference type="InterPro" id="IPR000748">
    <property type="entry name" value="PsdUridine_synth_RsuA/RluB/E/F"/>
</dbReference>
<dbReference type="NCBIfam" id="TIGR00093">
    <property type="entry name" value="pseudouridine synthase"/>
    <property type="match status" value="1"/>
</dbReference>
<dbReference type="SUPFAM" id="SSF55174">
    <property type="entry name" value="Alpha-L RNA-binding motif"/>
    <property type="match status" value="1"/>
</dbReference>
<evidence type="ECO:0000256" key="4">
    <source>
        <dbReference type="ARBA" id="ARBA00036749"/>
    </source>
</evidence>
<dbReference type="CDD" id="cd02553">
    <property type="entry name" value="PseudoU_synth_RsuA"/>
    <property type="match status" value="1"/>
</dbReference>
<dbReference type="EC" id="5.4.99.-" evidence="7"/>
<gene>
    <name evidence="9" type="ORF">NFC81_07910</name>
</gene>
<reference evidence="9" key="1">
    <citation type="submission" date="2022-07" db="EMBL/GenBank/DDBJ databases">
        <title>Complete genome sequence of Salinispirillum sp. LH10-3-1 capable of multiple carbohydrate inversion isolated from a soda lake.</title>
        <authorList>
            <person name="Liu J."/>
            <person name="Zhai Y."/>
            <person name="Zhang H."/>
            <person name="Yang H."/>
            <person name="Qu J."/>
            <person name="Li J."/>
        </authorList>
    </citation>
    <scope>NUCLEOTIDE SEQUENCE</scope>
    <source>
        <strain evidence="9">LH 10-3-1</strain>
    </source>
</reference>
<evidence type="ECO:0000256" key="2">
    <source>
        <dbReference type="ARBA" id="ARBA00022884"/>
    </source>
</evidence>
<dbReference type="GO" id="GO:0006364">
    <property type="term" value="P:rRNA processing"/>
    <property type="evidence" value="ECO:0007669"/>
    <property type="project" value="UniProtKB-ARBA"/>
</dbReference>
<dbReference type="Gene3D" id="3.30.70.580">
    <property type="entry name" value="Pseudouridine synthase I, catalytic domain, N-terminal subdomain"/>
    <property type="match status" value="1"/>
</dbReference>
<evidence type="ECO:0000256" key="7">
    <source>
        <dbReference type="RuleBase" id="RU003887"/>
    </source>
</evidence>
<dbReference type="InterPro" id="IPR006145">
    <property type="entry name" value="PsdUridine_synth_RsuA/RluA"/>
</dbReference>
<organism evidence="9">
    <name type="scientific">Salinispirillum sp. LH 10-3-1</name>
    <dbReference type="NCBI Taxonomy" id="2952525"/>
    <lineage>
        <taxon>Bacteria</taxon>
        <taxon>Pseudomonadati</taxon>
        <taxon>Pseudomonadota</taxon>
        <taxon>Gammaproteobacteria</taxon>
        <taxon>Oceanospirillales</taxon>
        <taxon>Saccharospirillaceae</taxon>
        <taxon>Salinispirillum</taxon>
    </lineage>
</organism>
<evidence type="ECO:0000259" key="8">
    <source>
        <dbReference type="Pfam" id="PF00849"/>
    </source>
</evidence>
<evidence type="ECO:0000313" key="9">
    <source>
        <dbReference type="EMBL" id="WLD56662.1"/>
    </source>
</evidence>
<evidence type="ECO:0000256" key="6">
    <source>
        <dbReference type="PROSITE-ProRule" id="PRU00182"/>
    </source>
</evidence>
<dbReference type="EMBL" id="CP101717">
    <property type="protein sequence ID" value="WLD56662.1"/>
    <property type="molecule type" value="Genomic_DNA"/>
</dbReference>
<dbReference type="InterPro" id="IPR050343">
    <property type="entry name" value="RsuA_PseudoU_synthase"/>
</dbReference>
<dbReference type="InterPro" id="IPR020103">
    <property type="entry name" value="PsdUridine_synth_cat_dom_sf"/>
</dbReference>
<dbReference type="GO" id="GO:0001522">
    <property type="term" value="P:pseudouridine synthesis"/>
    <property type="evidence" value="ECO:0007669"/>
    <property type="project" value="InterPro"/>
</dbReference>
<evidence type="ECO:0000256" key="1">
    <source>
        <dbReference type="ARBA" id="ARBA00008348"/>
    </source>
</evidence>
<dbReference type="PROSITE" id="PS01149">
    <property type="entry name" value="PSI_RSU"/>
    <property type="match status" value="1"/>
</dbReference>
<sequence>MADIAATRMKSKRGRLDRYIAKTCQHPLRSVKLLLASGQVTVNGVIERDGQRLIHEFDCITCEGRVLQQQTPIYLMLHKPVGVVCATIDRHHKTVLELIDHPRKHELHIVGRLDLNTSGLVLLTNDSRWSRYLTAPESKVPKRYEVMLEKPLTDDYVKAFSDGVYFAYEDLTTAPATLVLTSEYTAEVILTEGKYHQIKRMFGRFRNAVQTLHRSAVGDVELDATLAPGEWRQLAVEELGSPESIAWRSGFLR</sequence>
<comment type="similarity">
    <text evidence="1 7">Belongs to the pseudouridine synthase RsuA family.</text>
</comment>
<dbReference type="SUPFAM" id="SSF55120">
    <property type="entry name" value="Pseudouridine synthase"/>
    <property type="match status" value="1"/>
</dbReference>
<dbReference type="InterPro" id="IPR036986">
    <property type="entry name" value="S4_RNA-bd_sf"/>
</dbReference>
<evidence type="ECO:0000256" key="5">
    <source>
        <dbReference type="ARBA" id="ARBA00037590"/>
    </source>
</evidence>
<dbReference type="PROSITE" id="PS50889">
    <property type="entry name" value="S4"/>
    <property type="match status" value="1"/>
</dbReference>
<evidence type="ECO:0000256" key="3">
    <source>
        <dbReference type="ARBA" id="ARBA00023235"/>
    </source>
</evidence>
<keyword evidence="2 6" id="KW-0694">RNA-binding</keyword>
<dbReference type="Gene3D" id="3.30.70.1560">
    <property type="entry name" value="Alpha-L RNA-binding motif"/>
    <property type="match status" value="1"/>
</dbReference>
<dbReference type="Pfam" id="PF00849">
    <property type="entry name" value="PseudoU_synth_2"/>
    <property type="match status" value="1"/>
</dbReference>
<dbReference type="PANTHER" id="PTHR47683">
    <property type="entry name" value="PSEUDOURIDINE SYNTHASE FAMILY PROTEIN-RELATED"/>
    <property type="match status" value="1"/>
</dbReference>
<accession>A0AB38YBF5</accession>
<dbReference type="InterPro" id="IPR018496">
    <property type="entry name" value="PsdUridine_synth_RsuA/RluB_CS"/>
</dbReference>
<dbReference type="InterPro" id="IPR042092">
    <property type="entry name" value="PsdUridine_s_RsuA/RluB/E/F_cat"/>
</dbReference>
<dbReference type="InterPro" id="IPR020094">
    <property type="entry name" value="TruA/RsuA/RluB/E/F_N"/>
</dbReference>
<dbReference type="Gene3D" id="3.10.290.10">
    <property type="entry name" value="RNA-binding S4 domain"/>
    <property type="match status" value="1"/>
</dbReference>
<dbReference type="GO" id="GO:0003723">
    <property type="term" value="F:RNA binding"/>
    <property type="evidence" value="ECO:0007669"/>
    <property type="project" value="UniProtKB-KW"/>
</dbReference>
<proteinExistence type="inferred from homology"/>
<comment type="catalytic activity">
    <reaction evidence="4">
        <text>uridine(516) in 16S rRNA = pseudouridine(516) in 16S rRNA</text>
        <dbReference type="Rhea" id="RHEA:38867"/>
        <dbReference type="Rhea" id="RHEA-COMP:10089"/>
        <dbReference type="Rhea" id="RHEA-COMP:10090"/>
        <dbReference type="ChEBI" id="CHEBI:65314"/>
        <dbReference type="ChEBI" id="CHEBI:65315"/>
        <dbReference type="EC" id="5.4.99.19"/>
    </reaction>
</comment>
<dbReference type="RefSeq" id="WP_304993945.1">
    <property type="nucleotide sequence ID" value="NZ_CP101717.1"/>
</dbReference>
<protein>
    <recommendedName>
        <fullName evidence="7">Pseudouridine synthase</fullName>
        <ecNumber evidence="7">5.4.99.-</ecNumber>
    </recommendedName>
</protein>